<keyword evidence="5 13" id="KW-0444">Lipid biosynthesis</keyword>
<dbReference type="HAMAP" id="MF_00409">
    <property type="entry name" value="LpxK"/>
    <property type="match status" value="1"/>
</dbReference>
<comment type="caution">
    <text evidence="14">The sequence shown here is derived from an EMBL/GenBank/DDBJ whole genome shotgun (WGS) entry which is preliminary data.</text>
</comment>
<comment type="pathway">
    <text evidence="2 13">Glycolipid biosynthesis; lipid IV(A) biosynthesis; lipid IV(A) from (3R)-3-hydroxytetradecanoyl-[acyl-carrier-protein] and UDP-N-acetyl-alpha-D-glucosamine: step 6/6.</text>
</comment>
<evidence type="ECO:0000256" key="12">
    <source>
        <dbReference type="ARBA" id="ARBA00029757"/>
    </source>
</evidence>
<evidence type="ECO:0000256" key="11">
    <source>
        <dbReference type="ARBA" id="ARBA00023098"/>
    </source>
</evidence>
<dbReference type="GO" id="GO:0009029">
    <property type="term" value="F:lipid-A 4'-kinase activity"/>
    <property type="evidence" value="ECO:0007669"/>
    <property type="project" value="UniProtKB-EC"/>
</dbReference>
<protein>
    <recommendedName>
        <fullName evidence="4 13">Tetraacyldisaccharide 4'-kinase</fullName>
        <ecNumber evidence="3 13">2.7.1.130</ecNumber>
    </recommendedName>
    <alternativeName>
        <fullName evidence="12 13">Lipid A 4'-kinase</fullName>
    </alternativeName>
</protein>
<keyword evidence="6 13" id="KW-0441">Lipid A biosynthesis</keyword>
<dbReference type="NCBIfam" id="TIGR00682">
    <property type="entry name" value="lpxK"/>
    <property type="match status" value="1"/>
</dbReference>
<organism evidence="14 15">
    <name type="scientific">Tenacibaculum vairaonense</name>
    <dbReference type="NCBI Taxonomy" id="3137860"/>
    <lineage>
        <taxon>Bacteria</taxon>
        <taxon>Pseudomonadati</taxon>
        <taxon>Bacteroidota</taxon>
        <taxon>Flavobacteriia</taxon>
        <taxon>Flavobacteriales</taxon>
        <taxon>Flavobacteriaceae</taxon>
        <taxon>Tenacibaculum</taxon>
    </lineage>
</organism>
<keyword evidence="7 13" id="KW-0808">Transferase</keyword>
<dbReference type="SUPFAM" id="SSF52540">
    <property type="entry name" value="P-loop containing nucleoside triphosphate hydrolases"/>
    <property type="match status" value="1"/>
</dbReference>
<sequence length="341" mass="39637">MKFIRFLLFPIALVYDLVTTIRNLLYDYNIFKENKFEIPIIAVGNLSVGGTGKSPQIEYLIRLLKNDYRVATLSRGYKRKTEGFLLVNNKHSVEDVGDEPLQFYKKYGKEIKVAVDANRTNGINKLLRLPEKPEVILLDDAFQHRKVKAGFYILLTKFDDLFVDDFILPTGNLREGRRGAKRANMIIITKCPNNLSEDLKQTIIKKIKPLKHQQVYFTGILYEENINGKKEILVDKLKNKELLLITGIANPKPLLGFLTLKEIKFKHLPFPDHYNFTQADIEKIIKKYDAIKGNEKILLTTEKDFVRLENKIDNLYYLSIESVFLEKQNEFNSLINSYVNR</sequence>
<comment type="caution">
    <text evidence="13">Lacks conserved residue(s) required for the propagation of feature annotation.</text>
</comment>
<evidence type="ECO:0000313" key="15">
    <source>
        <dbReference type="Proteomes" id="UP001497602"/>
    </source>
</evidence>
<dbReference type="EC" id="2.7.1.130" evidence="3 13"/>
<evidence type="ECO:0000256" key="2">
    <source>
        <dbReference type="ARBA" id="ARBA00004870"/>
    </source>
</evidence>
<evidence type="ECO:0000256" key="4">
    <source>
        <dbReference type="ARBA" id="ARBA00016436"/>
    </source>
</evidence>
<dbReference type="InterPro" id="IPR003758">
    <property type="entry name" value="LpxK"/>
</dbReference>
<dbReference type="EMBL" id="CAXJRC010000011">
    <property type="protein sequence ID" value="CAL2106161.1"/>
    <property type="molecule type" value="Genomic_DNA"/>
</dbReference>
<dbReference type="Proteomes" id="UP001497602">
    <property type="component" value="Unassembled WGS sequence"/>
</dbReference>
<dbReference type="PANTHER" id="PTHR42724">
    <property type="entry name" value="TETRAACYLDISACCHARIDE 4'-KINASE"/>
    <property type="match status" value="1"/>
</dbReference>
<accession>A0ABP1FBB7</accession>
<keyword evidence="8 13" id="KW-0547">Nucleotide-binding</keyword>
<gene>
    <name evidence="13 14" type="primary">lpxK</name>
    <name evidence="14" type="ORF">T190115A13A_10317</name>
</gene>
<evidence type="ECO:0000256" key="6">
    <source>
        <dbReference type="ARBA" id="ARBA00022556"/>
    </source>
</evidence>
<reference evidence="14 15" key="1">
    <citation type="submission" date="2024-05" db="EMBL/GenBank/DDBJ databases">
        <authorList>
            <person name="Duchaud E."/>
        </authorList>
    </citation>
    <scope>NUCLEOTIDE SEQUENCE [LARGE SCALE GENOMIC DNA]</scope>
    <source>
        <strain evidence="14">Ena-SAMPLE-TAB-13-05-2024-13:56:06:370-140305</strain>
    </source>
</reference>
<keyword evidence="10 13" id="KW-0067">ATP-binding</keyword>
<keyword evidence="11 13" id="KW-0443">Lipid metabolism</keyword>
<comment type="function">
    <text evidence="1 13">Transfers the gamma-phosphate of ATP to the 4'-position of a tetraacyldisaccharide 1-phosphate intermediate (termed DS-1-P) to form tetraacyldisaccharide 1,4'-bis-phosphate (lipid IVA).</text>
</comment>
<evidence type="ECO:0000256" key="13">
    <source>
        <dbReference type="HAMAP-Rule" id="MF_00409"/>
    </source>
</evidence>
<keyword evidence="9 13" id="KW-0418">Kinase</keyword>
<evidence type="ECO:0000256" key="10">
    <source>
        <dbReference type="ARBA" id="ARBA00022840"/>
    </source>
</evidence>
<dbReference type="InterPro" id="IPR027417">
    <property type="entry name" value="P-loop_NTPase"/>
</dbReference>
<comment type="catalytic activity">
    <reaction evidence="13">
        <text>a lipid A disaccharide + ATP = a lipid IVA + ADP + H(+)</text>
        <dbReference type="Rhea" id="RHEA:67840"/>
        <dbReference type="ChEBI" id="CHEBI:15378"/>
        <dbReference type="ChEBI" id="CHEBI:30616"/>
        <dbReference type="ChEBI" id="CHEBI:176343"/>
        <dbReference type="ChEBI" id="CHEBI:176425"/>
        <dbReference type="ChEBI" id="CHEBI:456216"/>
        <dbReference type="EC" id="2.7.1.130"/>
    </reaction>
</comment>
<proteinExistence type="inferred from homology"/>
<comment type="similarity">
    <text evidence="13">Belongs to the LpxK family.</text>
</comment>
<dbReference type="RefSeq" id="WP_348737963.1">
    <property type="nucleotide sequence ID" value="NZ_CAXJRC010000011.1"/>
</dbReference>
<evidence type="ECO:0000256" key="9">
    <source>
        <dbReference type="ARBA" id="ARBA00022777"/>
    </source>
</evidence>
<name>A0ABP1FBB7_9FLAO</name>
<keyword evidence="15" id="KW-1185">Reference proteome</keyword>
<evidence type="ECO:0000256" key="3">
    <source>
        <dbReference type="ARBA" id="ARBA00012071"/>
    </source>
</evidence>
<evidence type="ECO:0000313" key="14">
    <source>
        <dbReference type="EMBL" id="CAL2106161.1"/>
    </source>
</evidence>
<evidence type="ECO:0000256" key="1">
    <source>
        <dbReference type="ARBA" id="ARBA00002274"/>
    </source>
</evidence>
<dbReference type="PANTHER" id="PTHR42724:SF1">
    <property type="entry name" value="TETRAACYLDISACCHARIDE 4'-KINASE, MITOCHONDRIAL-RELATED"/>
    <property type="match status" value="1"/>
</dbReference>
<evidence type="ECO:0000256" key="8">
    <source>
        <dbReference type="ARBA" id="ARBA00022741"/>
    </source>
</evidence>
<dbReference type="Pfam" id="PF02606">
    <property type="entry name" value="LpxK"/>
    <property type="match status" value="1"/>
</dbReference>
<evidence type="ECO:0000256" key="5">
    <source>
        <dbReference type="ARBA" id="ARBA00022516"/>
    </source>
</evidence>
<evidence type="ECO:0000256" key="7">
    <source>
        <dbReference type="ARBA" id="ARBA00022679"/>
    </source>
</evidence>